<feature type="transmembrane region" description="Helical" evidence="1">
    <location>
        <begin position="327"/>
        <end position="346"/>
    </location>
</feature>
<keyword evidence="1" id="KW-0472">Membrane</keyword>
<dbReference type="Proteomes" id="UP000824010">
    <property type="component" value="Chromosome"/>
</dbReference>
<gene>
    <name evidence="2" type="ORF">KSS90_19105</name>
</gene>
<sequence>MIAMMVSMCLLILVIQCAACLMSKKYLMALYAVCYSVPFLGLISSLWSDTVTLWPRGGYDFNVDDFFVYRLSLVWLLGVLGGLLAYLLVMMMPTRVLQCYEKGFFSPLDFKIAGFIFFGVSAGLISYRVVNIDSMIEAFTGTESVMVFSIIAVVALALVYPSRLLATSSVLLVIFYCVANAITGDRDFVVLLVACMLGLMSRYSKHIKFMALFALAVFMLLVLACGVMISMVRMDVDLSSDNIAEFFLFNSWNAIILPLVEQLSNFWGGEHLRYGQTYVDMFLSLAPSPIYSMFGIDKPIAADNPAHWYQLINMGGIHVAGVAFENFGLFGVFLNSAISIFFLSVIDKPFREYDYLRTFLYMLCSSSVMHWVWYGEMYLLNSLVFFVLSLGLFSIFRIARA</sequence>
<dbReference type="RefSeq" id="WP_217866821.1">
    <property type="nucleotide sequence ID" value="NZ_CP077077.1"/>
</dbReference>
<feature type="transmembrane region" description="Helical" evidence="1">
    <location>
        <begin position="209"/>
        <end position="232"/>
    </location>
</feature>
<keyword evidence="1" id="KW-0812">Transmembrane</keyword>
<feature type="transmembrane region" description="Helical" evidence="1">
    <location>
        <begin position="142"/>
        <end position="161"/>
    </location>
</feature>
<name>A0ABX8NIP9_9PSED</name>
<evidence type="ECO:0000313" key="3">
    <source>
        <dbReference type="Proteomes" id="UP000824010"/>
    </source>
</evidence>
<protein>
    <recommendedName>
        <fullName evidence="4">Oligosaccharide repeat unit polymerase</fullName>
    </recommendedName>
</protein>
<keyword evidence="1" id="KW-1133">Transmembrane helix</keyword>
<feature type="transmembrane region" description="Helical" evidence="1">
    <location>
        <begin position="112"/>
        <end position="130"/>
    </location>
</feature>
<feature type="transmembrane region" description="Helical" evidence="1">
    <location>
        <begin position="67"/>
        <end position="92"/>
    </location>
</feature>
<organism evidence="2 3">
    <name type="scientific">Pseudomonas maumuensis</name>
    <dbReference type="NCBI Taxonomy" id="2842354"/>
    <lineage>
        <taxon>Bacteria</taxon>
        <taxon>Pseudomonadati</taxon>
        <taxon>Pseudomonadota</taxon>
        <taxon>Gammaproteobacteria</taxon>
        <taxon>Pseudomonadales</taxon>
        <taxon>Pseudomonadaceae</taxon>
        <taxon>Pseudomonas</taxon>
    </lineage>
</organism>
<feature type="transmembrane region" description="Helical" evidence="1">
    <location>
        <begin position="27"/>
        <end position="47"/>
    </location>
</feature>
<feature type="transmembrane region" description="Helical" evidence="1">
    <location>
        <begin position="380"/>
        <end position="399"/>
    </location>
</feature>
<evidence type="ECO:0008006" key="4">
    <source>
        <dbReference type="Google" id="ProtNLM"/>
    </source>
</evidence>
<dbReference type="EMBL" id="CP077077">
    <property type="protein sequence ID" value="QXH55423.1"/>
    <property type="molecule type" value="Genomic_DNA"/>
</dbReference>
<evidence type="ECO:0000256" key="1">
    <source>
        <dbReference type="SAM" id="Phobius"/>
    </source>
</evidence>
<proteinExistence type="predicted"/>
<evidence type="ECO:0000313" key="2">
    <source>
        <dbReference type="EMBL" id="QXH55423.1"/>
    </source>
</evidence>
<keyword evidence="3" id="KW-1185">Reference proteome</keyword>
<accession>A0ABX8NIP9</accession>
<reference evidence="2 3" key="1">
    <citation type="journal article" date="2021" name="Microorganisms">
        <title>The Ever-Expanding Pseudomonas Genus: Description of 43 New Species and Partition of the Pseudomonas putida Group.</title>
        <authorList>
            <person name="Girard L."/>
            <person name="Lood C."/>
            <person name="Hofte M."/>
            <person name="Vandamme P."/>
            <person name="Rokni-Zadeh H."/>
            <person name="van Noort V."/>
            <person name="Lavigne R."/>
            <person name="De Mot R."/>
        </authorList>
    </citation>
    <scope>NUCLEOTIDE SEQUENCE [LARGE SCALE GENOMIC DNA]</scope>
    <source>
        <strain evidence="2 3">COW77</strain>
    </source>
</reference>